<evidence type="ECO:0000256" key="1">
    <source>
        <dbReference type="ARBA" id="ARBA00005254"/>
    </source>
</evidence>
<dbReference type="OMA" id="FQEACWA"/>
<dbReference type="SMR" id="A0A8H6C1M1"/>
<dbReference type="PANTHER" id="PTHR43149">
    <property type="entry name" value="ENOYL-COA HYDRATASE"/>
    <property type="match status" value="1"/>
</dbReference>
<dbReference type="InterPro" id="IPR029045">
    <property type="entry name" value="ClpP/crotonase-like_dom_sf"/>
</dbReference>
<accession>A0A8H6C1M1</accession>
<organism evidence="2 3">
    <name type="scientific">Candida albicans</name>
    <name type="common">Yeast</name>
    <dbReference type="NCBI Taxonomy" id="5476"/>
    <lineage>
        <taxon>Eukaryota</taxon>
        <taxon>Fungi</taxon>
        <taxon>Dikarya</taxon>
        <taxon>Ascomycota</taxon>
        <taxon>Saccharomycotina</taxon>
        <taxon>Pichiomycetes</taxon>
        <taxon>Debaryomycetaceae</taxon>
        <taxon>Candida/Lodderomyces clade</taxon>
        <taxon>Candida</taxon>
    </lineage>
</organism>
<dbReference type="Pfam" id="PF00378">
    <property type="entry name" value="ECH_1"/>
    <property type="match status" value="1"/>
</dbReference>
<evidence type="ECO:0000313" key="3">
    <source>
        <dbReference type="Proteomes" id="UP000536275"/>
    </source>
</evidence>
<dbReference type="SUPFAM" id="SSF52096">
    <property type="entry name" value="ClpP/crotonase"/>
    <property type="match status" value="1"/>
</dbReference>
<dbReference type="GO" id="GO:0005739">
    <property type="term" value="C:mitochondrion"/>
    <property type="evidence" value="ECO:0007669"/>
    <property type="project" value="TreeGrafter"/>
</dbReference>
<sequence>MSFDAKNYSDYEFFTISQIEPGFVHVQYTNPKTLNAFTEKNWRNYGEIFKRLDQESDVQLILVSSGVPRSFSSGLNLKAAMELFGSDEPRDQAIKHLHEHIVDFQDAIGIPSRISTPTIGVLNGLNLGLALDMSSAYSIRIAVKDAVFSIAEVNIGIAADIGSLQRLPSVVNNKSLLMQHALLGDKFGAEEALKLGFVSCVVDSIDEGVEFAKTLGEKICDAPAWAIKGTKKYIQHILNGGTVEEGLKSIAEYNAVNITDSKMKL</sequence>
<comment type="similarity">
    <text evidence="1">Belongs to the enoyl-CoA hydratase/isomerase family.</text>
</comment>
<dbReference type="GO" id="GO:0051750">
    <property type="term" value="F:delta(3,5)-delta(2,4)-dienoyl-CoA isomerase activity"/>
    <property type="evidence" value="ECO:0007669"/>
    <property type="project" value="TreeGrafter"/>
</dbReference>
<name>A0A8H6C1M1_CANAX</name>
<evidence type="ECO:0000313" key="2">
    <source>
        <dbReference type="EMBL" id="KAF6071135.1"/>
    </source>
</evidence>
<dbReference type="Gene3D" id="3.90.226.10">
    <property type="entry name" value="2-enoyl-CoA Hydratase, Chain A, domain 1"/>
    <property type="match status" value="1"/>
</dbReference>
<dbReference type="Proteomes" id="UP000536275">
    <property type="component" value="Unassembled WGS sequence"/>
</dbReference>
<dbReference type="EMBL" id="JABWAD010000021">
    <property type="protein sequence ID" value="KAF6071135.1"/>
    <property type="molecule type" value="Genomic_DNA"/>
</dbReference>
<comment type="caution">
    <text evidence="2">The sequence shown here is derived from an EMBL/GenBank/DDBJ whole genome shotgun (WGS) entry which is preliminary data.</text>
</comment>
<dbReference type="PANTHER" id="PTHR43149:SF1">
    <property type="entry name" value="DELTA(3,5)-DELTA(2,4)-DIENOYL-COA ISOMERASE, MITOCHONDRIAL"/>
    <property type="match status" value="1"/>
</dbReference>
<reference evidence="2 3" key="1">
    <citation type="submission" date="2020-03" db="EMBL/GenBank/DDBJ databases">
        <title>FDA dAtabase for Regulatory Grade micrObial Sequences (FDA-ARGOS): Supporting development and validation of Infectious Disease Dx tests.</title>
        <authorList>
            <person name="Campos J."/>
            <person name="Goldberg B."/>
            <person name="Tallon L."/>
            <person name="Sadzewicz L."/>
            <person name="Vavikolanu K."/>
            <person name="Mehta A."/>
            <person name="Aluvathingal J."/>
            <person name="Nadendla S."/>
            <person name="Nandy P."/>
            <person name="Geyer C."/>
            <person name="Yan Y."/>
            <person name="Sichtig H."/>
        </authorList>
    </citation>
    <scope>NUCLEOTIDE SEQUENCE [LARGE SCALE GENOMIC DNA]</scope>
    <source>
        <strain evidence="2 3">FDAARGOS_656</strain>
    </source>
</reference>
<gene>
    <name evidence="2" type="ORF">FOB64_001545</name>
</gene>
<protein>
    <submittedName>
        <fullName evidence="2">Enoyl-CoA hydratase/isomerase family protein</fullName>
    </submittedName>
</protein>
<dbReference type="FunFam" id="3.90.226.10:FF:000194">
    <property type="entry name" value="Enoyl-CoA hydratase/isomerase, putative"/>
    <property type="match status" value="1"/>
</dbReference>
<dbReference type="InterPro" id="IPR001753">
    <property type="entry name" value="Enoyl-CoA_hydra/iso"/>
</dbReference>
<dbReference type="AlphaFoldDB" id="A0A8H6C1M1"/>
<keyword evidence="2" id="KW-0413">Isomerase</keyword>
<dbReference type="CDD" id="cd06558">
    <property type="entry name" value="crotonase-like"/>
    <property type="match status" value="1"/>
</dbReference>
<proteinExistence type="inferred from homology"/>
<dbReference type="InterPro" id="IPR045002">
    <property type="entry name" value="Ech1-like"/>
</dbReference>